<organism evidence="13 14">
    <name type="scientific">Ranatra chinensis</name>
    <dbReference type="NCBI Taxonomy" id="642074"/>
    <lineage>
        <taxon>Eukaryota</taxon>
        <taxon>Metazoa</taxon>
        <taxon>Ecdysozoa</taxon>
        <taxon>Arthropoda</taxon>
        <taxon>Hexapoda</taxon>
        <taxon>Insecta</taxon>
        <taxon>Pterygota</taxon>
        <taxon>Neoptera</taxon>
        <taxon>Paraneoptera</taxon>
        <taxon>Hemiptera</taxon>
        <taxon>Heteroptera</taxon>
        <taxon>Panheteroptera</taxon>
        <taxon>Nepomorpha</taxon>
        <taxon>Nepidae</taxon>
        <taxon>Ranatrinae</taxon>
        <taxon>Ranatra</taxon>
    </lineage>
</organism>
<keyword evidence="9 12" id="KW-0472">Membrane</keyword>
<dbReference type="InterPro" id="IPR000568">
    <property type="entry name" value="ATP_synth_F0_asu"/>
</dbReference>
<name>A0ABD0YNM4_9HEMI</name>
<dbReference type="PROSITE" id="PS00449">
    <property type="entry name" value="ATPASE_A"/>
    <property type="match status" value="1"/>
</dbReference>
<evidence type="ECO:0000256" key="1">
    <source>
        <dbReference type="ARBA" id="ARBA00004141"/>
    </source>
</evidence>
<dbReference type="SUPFAM" id="SSF81336">
    <property type="entry name" value="F1F0 ATP synthase subunit A"/>
    <property type="match status" value="1"/>
</dbReference>
<dbReference type="PRINTS" id="PR00123">
    <property type="entry name" value="ATPASEA"/>
</dbReference>
<gene>
    <name evidence="13" type="ORF">AAG570_009282</name>
</gene>
<dbReference type="AlphaFoldDB" id="A0ABD0YNM4"/>
<dbReference type="InterPro" id="IPR035908">
    <property type="entry name" value="F0_ATP_A_sf"/>
</dbReference>
<evidence type="ECO:0000256" key="5">
    <source>
        <dbReference type="ARBA" id="ARBA00022692"/>
    </source>
</evidence>
<evidence type="ECO:0000256" key="7">
    <source>
        <dbReference type="ARBA" id="ARBA00022989"/>
    </source>
</evidence>
<dbReference type="Pfam" id="PF00119">
    <property type="entry name" value="ATP-synt_A"/>
    <property type="match status" value="1"/>
</dbReference>
<evidence type="ECO:0000313" key="14">
    <source>
        <dbReference type="Proteomes" id="UP001558652"/>
    </source>
</evidence>
<dbReference type="CDD" id="cd00310">
    <property type="entry name" value="ATP-synt_Fo_a_6"/>
    <property type="match status" value="1"/>
</dbReference>
<comment type="caution">
    <text evidence="13">The sequence shown here is derived from an EMBL/GenBank/DDBJ whole genome shotgun (WGS) entry which is preliminary data.</text>
</comment>
<dbReference type="PANTHER" id="PTHR11410">
    <property type="entry name" value="ATP SYNTHASE SUBUNIT A"/>
    <property type="match status" value="1"/>
</dbReference>
<dbReference type="EMBL" id="JBFDAA010000004">
    <property type="protein sequence ID" value="KAL1137583.1"/>
    <property type="molecule type" value="Genomic_DNA"/>
</dbReference>
<evidence type="ECO:0000256" key="8">
    <source>
        <dbReference type="ARBA" id="ARBA00023065"/>
    </source>
</evidence>
<reference evidence="13 14" key="1">
    <citation type="submission" date="2024-07" db="EMBL/GenBank/DDBJ databases">
        <title>Chromosome-level genome assembly of the water stick insect Ranatra chinensis (Heteroptera: Nepidae).</title>
        <authorList>
            <person name="Liu X."/>
        </authorList>
    </citation>
    <scope>NUCLEOTIDE SEQUENCE [LARGE SCALE GENOMIC DNA]</scope>
    <source>
        <strain evidence="13">Cailab_2021Rc</strain>
        <tissue evidence="13">Muscle</tissue>
    </source>
</reference>
<dbReference type="GO" id="GO:1902600">
    <property type="term" value="P:proton transmembrane transport"/>
    <property type="evidence" value="ECO:0007669"/>
    <property type="project" value="UniProtKB-KW"/>
</dbReference>
<evidence type="ECO:0000313" key="13">
    <source>
        <dbReference type="EMBL" id="KAL1137583.1"/>
    </source>
</evidence>
<dbReference type="Proteomes" id="UP001558652">
    <property type="component" value="Unassembled WGS sequence"/>
</dbReference>
<evidence type="ECO:0000256" key="4">
    <source>
        <dbReference type="ARBA" id="ARBA00022547"/>
    </source>
</evidence>
<evidence type="ECO:0000256" key="9">
    <source>
        <dbReference type="ARBA" id="ARBA00023136"/>
    </source>
</evidence>
<sequence>MLPNRITATIILLIIKIHQELKILIGNNKGITLLFVALFIFIIINNIIGLIPYIFTRTRTLSHLIPTGTPPLLIPFIVCIETISNIIRPGALAVRLSANMIAGHLLISLLGNRRTGKRIIIVSLILIIQIILIIFETAVAIIQAYVFSILRTLYTREVAYESKT</sequence>
<dbReference type="GO" id="GO:0006754">
    <property type="term" value="P:ATP biosynthetic process"/>
    <property type="evidence" value="ECO:0007669"/>
    <property type="project" value="UniProtKB-KW"/>
</dbReference>
<feature type="transmembrane region" description="Helical" evidence="12">
    <location>
        <begin position="119"/>
        <end position="146"/>
    </location>
</feature>
<proteinExistence type="inferred from homology"/>
<evidence type="ECO:0000256" key="6">
    <source>
        <dbReference type="ARBA" id="ARBA00022781"/>
    </source>
</evidence>
<keyword evidence="7 12" id="KW-1133">Transmembrane helix</keyword>
<keyword evidence="6" id="KW-0375">Hydrogen ion transport</keyword>
<dbReference type="InterPro" id="IPR023011">
    <property type="entry name" value="ATP_synth_F0_asu_AS"/>
</dbReference>
<evidence type="ECO:0000256" key="10">
    <source>
        <dbReference type="ARBA" id="ARBA00023310"/>
    </source>
</evidence>
<comment type="similarity">
    <text evidence="2">Belongs to the ATPase A chain family.</text>
</comment>
<evidence type="ECO:0000256" key="11">
    <source>
        <dbReference type="ARBA" id="ARBA00032954"/>
    </source>
</evidence>
<dbReference type="InterPro" id="IPR045083">
    <property type="entry name" value="ATP_synth_F0_asu_bact/mt"/>
</dbReference>
<feature type="transmembrane region" description="Helical" evidence="12">
    <location>
        <begin position="31"/>
        <end position="55"/>
    </location>
</feature>
<keyword evidence="3" id="KW-0813">Transport</keyword>
<evidence type="ECO:0000256" key="12">
    <source>
        <dbReference type="SAM" id="Phobius"/>
    </source>
</evidence>
<evidence type="ECO:0000256" key="2">
    <source>
        <dbReference type="ARBA" id="ARBA00006810"/>
    </source>
</evidence>
<dbReference type="Gene3D" id="1.20.120.220">
    <property type="entry name" value="ATP synthase, F0 complex, subunit A"/>
    <property type="match status" value="1"/>
</dbReference>
<keyword evidence="14" id="KW-1185">Reference proteome</keyword>
<accession>A0ABD0YNM4</accession>
<keyword evidence="4" id="KW-0138">CF(0)</keyword>
<dbReference type="GO" id="GO:0045259">
    <property type="term" value="C:proton-transporting ATP synthase complex"/>
    <property type="evidence" value="ECO:0007669"/>
    <property type="project" value="UniProtKB-KW"/>
</dbReference>
<protein>
    <recommendedName>
        <fullName evidence="11">F-ATPase protein 6</fullName>
    </recommendedName>
</protein>
<dbReference type="PANTHER" id="PTHR11410:SF0">
    <property type="entry name" value="ATP SYNTHASE SUBUNIT A"/>
    <property type="match status" value="1"/>
</dbReference>
<dbReference type="NCBIfam" id="TIGR01131">
    <property type="entry name" value="ATP_synt_6_or_A"/>
    <property type="match status" value="1"/>
</dbReference>
<feature type="transmembrane region" description="Helical" evidence="12">
    <location>
        <begin position="67"/>
        <end position="87"/>
    </location>
</feature>
<keyword evidence="5 12" id="KW-0812">Transmembrane</keyword>
<comment type="subcellular location">
    <subcellularLocation>
        <location evidence="1">Membrane</location>
        <topology evidence="1">Multi-pass membrane protein</topology>
    </subcellularLocation>
</comment>
<evidence type="ECO:0000256" key="3">
    <source>
        <dbReference type="ARBA" id="ARBA00022448"/>
    </source>
</evidence>
<keyword evidence="8" id="KW-0406">Ion transport</keyword>
<keyword evidence="10" id="KW-0066">ATP synthesis</keyword>